<keyword evidence="8" id="KW-0067">ATP-binding</keyword>
<accession>C0CN36</accession>
<evidence type="ECO:0000256" key="3">
    <source>
        <dbReference type="ARBA" id="ARBA00022553"/>
    </source>
</evidence>
<dbReference type="Proteomes" id="UP000003100">
    <property type="component" value="Unassembled WGS sequence"/>
</dbReference>
<evidence type="ECO:0000259" key="14">
    <source>
        <dbReference type="Pfam" id="PF07883"/>
    </source>
</evidence>
<evidence type="ECO:0000259" key="15">
    <source>
        <dbReference type="Pfam" id="PF10114"/>
    </source>
</evidence>
<dbReference type="HOGENOM" id="CLU_038337_0_0_9"/>
<evidence type="ECO:0000256" key="1">
    <source>
        <dbReference type="ARBA" id="ARBA00004651"/>
    </source>
</evidence>
<keyword evidence="4" id="KW-0808">Transferase</keyword>
<evidence type="ECO:0000256" key="9">
    <source>
        <dbReference type="ARBA" id="ARBA00022989"/>
    </source>
</evidence>
<dbReference type="InterPro" id="IPR036890">
    <property type="entry name" value="HATPase_C_sf"/>
</dbReference>
<reference evidence="16 17" key="1">
    <citation type="submission" date="2009-01" db="EMBL/GenBank/DDBJ databases">
        <authorList>
            <person name="Fulton L."/>
            <person name="Clifton S."/>
            <person name="Fulton B."/>
            <person name="Xu J."/>
            <person name="Minx P."/>
            <person name="Pepin K.H."/>
            <person name="Johnson M."/>
            <person name="Bhonagiri V."/>
            <person name="Nash W.E."/>
            <person name="Mardis E.R."/>
            <person name="Wilson R.K."/>
        </authorList>
    </citation>
    <scope>NUCLEOTIDE SEQUENCE [LARGE SCALE GENOMIC DNA]</scope>
    <source>
        <strain evidence="17">DSM 10507 / JCM 14656 / S5a33</strain>
    </source>
</reference>
<feature type="domain" description="Cupin type-2" evidence="14">
    <location>
        <begin position="32"/>
        <end position="96"/>
    </location>
</feature>
<keyword evidence="3" id="KW-0597">Phosphoprotein</keyword>
<keyword evidence="6" id="KW-0547">Nucleotide-binding</keyword>
<evidence type="ECO:0000259" key="12">
    <source>
        <dbReference type="Pfam" id="PF02518"/>
    </source>
</evidence>
<dbReference type="GO" id="GO:0000155">
    <property type="term" value="F:phosphorelay sensor kinase activity"/>
    <property type="evidence" value="ECO:0007669"/>
    <property type="project" value="InterPro"/>
</dbReference>
<dbReference type="InterPro" id="IPR014710">
    <property type="entry name" value="RmlC-like_jellyroll"/>
</dbReference>
<keyword evidence="2" id="KW-1003">Cell membrane</keyword>
<organism evidence="16 17">
    <name type="scientific">Blautia hydrogenotrophica (strain DSM 10507 / JCM 14656 / S5a33)</name>
    <name type="common">Ruminococcus hydrogenotrophicus</name>
    <dbReference type="NCBI Taxonomy" id="476272"/>
    <lineage>
        <taxon>Bacteria</taxon>
        <taxon>Bacillati</taxon>
        <taxon>Bacillota</taxon>
        <taxon>Clostridia</taxon>
        <taxon>Lachnospirales</taxon>
        <taxon>Lachnospiraceae</taxon>
        <taxon>Blautia</taxon>
    </lineage>
</organism>
<dbReference type="Pfam" id="PF06580">
    <property type="entry name" value="His_kinase"/>
    <property type="match status" value="1"/>
</dbReference>
<dbReference type="InterPro" id="IPR050640">
    <property type="entry name" value="Bact_2-comp_sensor_kinase"/>
</dbReference>
<dbReference type="eggNOG" id="COG0662">
    <property type="taxonomic scope" value="Bacteria"/>
</dbReference>
<evidence type="ECO:0008006" key="18">
    <source>
        <dbReference type="Google" id="ProtNLM"/>
    </source>
</evidence>
<sequence length="506" mass="58458">MGKIQKLDWGVIEWIYEPEQGSSDHLKVGISVMYPKAFQPRHIHYGDEQFMYIISGHGWQKIGEEKCSIEPGKYFHISAGMDHETFNTGTEPIVKLLISLPAVFMPPKVAPDTREKTRKMESIDKKEFLKETVKELLRHNLKPLRVPLSIFDENHNPVYTNQKFPQYCKKCCQIEEKLENCEVYRHLPTFMPPYWEGASAYVCRHGLSLYVLPIVYEQELLGFIKTGHIRTSLGRGEEDRLLFNVPESTANGMVNMIHNIAESICSHYQYCRMQVKLSENARVLSDKTREEYRLQGRLKTTCDKILNLQINQHFLFNTLNTIAGMAVKENALNTYQAVGDLAQLFRYTLRENSPFVALADEISYVRNYTNLQKLRFKDQLEVVYEIPQELMESQEVPFNFLQPIVENCFKHGFLDRTRKMKIEIRAYSEAGQCLIQVKDNGCGIPKETMKLLRDKIERGNEPHGTSMVVRKLQSVYGNSFWYDVKSKAGEGTEVSIRIIASGGESR</sequence>
<dbReference type="InterPro" id="IPR018771">
    <property type="entry name" value="PocR_dom"/>
</dbReference>
<dbReference type="InterPro" id="IPR003594">
    <property type="entry name" value="HATPase_dom"/>
</dbReference>
<dbReference type="RefSeq" id="WP_005949497.1">
    <property type="nucleotide sequence ID" value="NZ_CP136423.1"/>
</dbReference>
<dbReference type="AlphaFoldDB" id="C0CN36"/>
<reference evidence="16 17" key="2">
    <citation type="submission" date="2009-02" db="EMBL/GenBank/DDBJ databases">
        <title>Draft genome sequence of Blautia hydrogenotrophica DSM 10507 (Ruminococcus hydrogenotrophicus DSM 10507).</title>
        <authorList>
            <person name="Sudarsanam P."/>
            <person name="Ley R."/>
            <person name="Guruge J."/>
            <person name="Turnbaugh P.J."/>
            <person name="Mahowald M."/>
            <person name="Liep D."/>
            <person name="Gordon J."/>
        </authorList>
    </citation>
    <scope>NUCLEOTIDE SEQUENCE [LARGE SCALE GENOMIC DNA]</scope>
    <source>
        <strain evidence="17">DSM 10507 / JCM 14656 / S5a33</strain>
    </source>
</reference>
<evidence type="ECO:0000256" key="11">
    <source>
        <dbReference type="ARBA" id="ARBA00023136"/>
    </source>
</evidence>
<evidence type="ECO:0000256" key="6">
    <source>
        <dbReference type="ARBA" id="ARBA00022741"/>
    </source>
</evidence>
<feature type="domain" description="PocR" evidence="15">
    <location>
        <begin position="131"/>
        <end position="232"/>
    </location>
</feature>
<name>C0CN36_BLAHS</name>
<dbReference type="Gene3D" id="3.30.565.10">
    <property type="entry name" value="Histidine kinase-like ATPase, C-terminal domain"/>
    <property type="match status" value="1"/>
</dbReference>
<evidence type="ECO:0000256" key="10">
    <source>
        <dbReference type="ARBA" id="ARBA00023012"/>
    </source>
</evidence>
<dbReference type="GO" id="GO:0005524">
    <property type="term" value="F:ATP binding"/>
    <property type="evidence" value="ECO:0007669"/>
    <property type="project" value="UniProtKB-KW"/>
</dbReference>
<dbReference type="PANTHER" id="PTHR34220:SF11">
    <property type="entry name" value="SENSOR PROTEIN KINASE HPTS"/>
    <property type="match status" value="1"/>
</dbReference>
<evidence type="ECO:0000313" key="17">
    <source>
        <dbReference type="Proteomes" id="UP000003100"/>
    </source>
</evidence>
<evidence type="ECO:0000256" key="7">
    <source>
        <dbReference type="ARBA" id="ARBA00022777"/>
    </source>
</evidence>
<dbReference type="Gene3D" id="2.60.120.10">
    <property type="entry name" value="Jelly Rolls"/>
    <property type="match status" value="1"/>
</dbReference>
<evidence type="ECO:0000256" key="8">
    <source>
        <dbReference type="ARBA" id="ARBA00022840"/>
    </source>
</evidence>
<keyword evidence="17" id="KW-1185">Reference proteome</keyword>
<dbReference type="eggNOG" id="COG2972">
    <property type="taxonomic scope" value="Bacteria"/>
</dbReference>
<protein>
    <recommendedName>
        <fullName evidence="18">Histidine kinase</fullName>
    </recommendedName>
</protein>
<keyword evidence="7" id="KW-0418">Kinase</keyword>
<dbReference type="GO" id="GO:0005886">
    <property type="term" value="C:plasma membrane"/>
    <property type="evidence" value="ECO:0007669"/>
    <property type="project" value="UniProtKB-SubCell"/>
</dbReference>
<feature type="domain" description="Signal transduction histidine kinase internal region" evidence="13">
    <location>
        <begin position="305"/>
        <end position="380"/>
    </location>
</feature>
<comment type="subcellular location">
    <subcellularLocation>
        <location evidence="1">Cell membrane</location>
        <topology evidence="1">Multi-pass membrane protein</topology>
    </subcellularLocation>
</comment>
<comment type="caution">
    <text evidence="16">The sequence shown here is derived from an EMBL/GenBank/DDBJ whole genome shotgun (WGS) entry which is preliminary data.</text>
</comment>
<dbReference type="Pfam" id="PF02518">
    <property type="entry name" value="HATPase_c"/>
    <property type="match status" value="1"/>
</dbReference>
<dbReference type="SUPFAM" id="SSF55874">
    <property type="entry name" value="ATPase domain of HSP90 chaperone/DNA topoisomerase II/histidine kinase"/>
    <property type="match status" value="1"/>
</dbReference>
<dbReference type="Pfam" id="PF07883">
    <property type="entry name" value="Cupin_2"/>
    <property type="match status" value="1"/>
</dbReference>
<evidence type="ECO:0000313" key="16">
    <source>
        <dbReference type="EMBL" id="EEG48824.1"/>
    </source>
</evidence>
<keyword evidence="11" id="KW-0472">Membrane</keyword>
<keyword evidence="5" id="KW-0812">Transmembrane</keyword>
<dbReference type="PANTHER" id="PTHR34220">
    <property type="entry name" value="SENSOR HISTIDINE KINASE YPDA"/>
    <property type="match status" value="1"/>
</dbReference>
<proteinExistence type="predicted"/>
<dbReference type="Pfam" id="PF10114">
    <property type="entry name" value="PocR"/>
    <property type="match status" value="1"/>
</dbReference>
<dbReference type="InterPro" id="IPR011051">
    <property type="entry name" value="RmlC_Cupin_sf"/>
</dbReference>
<keyword evidence="10" id="KW-0902">Two-component regulatory system</keyword>
<gene>
    <name evidence="16" type="ORF">RUMHYD_02274</name>
</gene>
<dbReference type="GeneID" id="86821042"/>
<evidence type="ECO:0000259" key="13">
    <source>
        <dbReference type="Pfam" id="PF06580"/>
    </source>
</evidence>
<feature type="domain" description="Histidine kinase/HSP90-like ATPase" evidence="12">
    <location>
        <begin position="401"/>
        <end position="498"/>
    </location>
</feature>
<dbReference type="EMBL" id="ACBZ01000123">
    <property type="protein sequence ID" value="EEG48824.1"/>
    <property type="molecule type" value="Genomic_DNA"/>
</dbReference>
<evidence type="ECO:0000256" key="2">
    <source>
        <dbReference type="ARBA" id="ARBA00022475"/>
    </source>
</evidence>
<dbReference type="PATRIC" id="fig|476272.21.peg.1707"/>
<keyword evidence="9" id="KW-1133">Transmembrane helix</keyword>
<evidence type="ECO:0000256" key="5">
    <source>
        <dbReference type="ARBA" id="ARBA00022692"/>
    </source>
</evidence>
<evidence type="ECO:0000256" key="4">
    <source>
        <dbReference type="ARBA" id="ARBA00022679"/>
    </source>
</evidence>
<dbReference type="SUPFAM" id="SSF51182">
    <property type="entry name" value="RmlC-like cupins"/>
    <property type="match status" value="1"/>
</dbReference>
<dbReference type="InterPro" id="IPR013096">
    <property type="entry name" value="Cupin_2"/>
</dbReference>
<dbReference type="InterPro" id="IPR010559">
    <property type="entry name" value="Sig_transdc_His_kin_internal"/>
</dbReference>